<dbReference type="SUPFAM" id="SSF46785">
    <property type="entry name" value="Winged helix' DNA-binding domain"/>
    <property type="match status" value="1"/>
</dbReference>
<comment type="similarity">
    <text evidence="1">Belongs to the LysR transcriptional regulatory family.</text>
</comment>
<keyword evidence="2" id="KW-0805">Transcription regulation</keyword>
<organism evidence="6 7">
    <name type="scientific">Bordetella genomosp. 10</name>
    <dbReference type="NCBI Taxonomy" id="1416804"/>
    <lineage>
        <taxon>Bacteria</taxon>
        <taxon>Pseudomonadati</taxon>
        <taxon>Pseudomonadota</taxon>
        <taxon>Betaproteobacteria</taxon>
        <taxon>Burkholderiales</taxon>
        <taxon>Alcaligenaceae</taxon>
        <taxon>Bordetella</taxon>
    </lineage>
</organism>
<evidence type="ECO:0000313" key="6">
    <source>
        <dbReference type="EMBL" id="OZI30949.1"/>
    </source>
</evidence>
<dbReference type="PANTHER" id="PTHR30427:SF1">
    <property type="entry name" value="TRANSCRIPTIONAL ACTIVATOR PROTEIN LYSR"/>
    <property type="match status" value="1"/>
</dbReference>
<evidence type="ECO:0000259" key="5">
    <source>
        <dbReference type="PROSITE" id="PS50931"/>
    </source>
</evidence>
<dbReference type="PANTHER" id="PTHR30427">
    <property type="entry name" value="TRANSCRIPTIONAL ACTIVATOR PROTEIN LYSR"/>
    <property type="match status" value="1"/>
</dbReference>
<keyword evidence="3" id="KW-0238">DNA-binding</keyword>
<evidence type="ECO:0000313" key="7">
    <source>
        <dbReference type="Proteomes" id="UP000216020"/>
    </source>
</evidence>
<dbReference type="Pfam" id="PF00126">
    <property type="entry name" value="HTH_1"/>
    <property type="match status" value="1"/>
</dbReference>
<feature type="domain" description="HTH lysR-type" evidence="5">
    <location>
        <begin position="67"/>
        <end position="124"/>
    </location>
</feature>
<dbReference type="Gene3D" id="3.40.190.10">
    <property type="entry name" value="Periplasmic binding protein-like II"/>
    <property type="match status" value="2"/>
</dbReference>
<dbReference type="InterPro" id="IPR000847">
    <property type="entry name" value="LysR_HTH_N"/>
</dbReference>
<dbReference type="InterPro" id="IPR036388">
    <property type="entry name" value="WH-like_DNA-bd_sf"/>
</dbReference>
<dbReference type="EMBL" id="NEVM01000005">
    <property type="protein sequence ID" value="OZI30949.1"/>
    <property type="molecule type" value="Genomic_DNA"/>
</dbReference>
<comment type="caution">
    <text evidence="6">The sequence shown here is derived from an EMBL/GenBank/DDBJ whole genome shotgun (WGS) entry which is preliminary data.</text>
</comment>
<dbReference type="SUPFAM" id="SSF53850">
    <property type="entry name" value="Periplasmic binding protein-like II"/>
    <property type="match status" value="1"/>
</dbReference>
<gene>
    <name evidence="6" type="ORF">CAL29_23625</name>
</gene>
<evidence type="ECO:0000256" key="2">
    <source>
        <dbReference type="ARBA" id="ARBA00023015"/>
    </source>
</evidence>
<dbReference type="AlphaFoldDB" id="A0A261S0S1"/>
<dbReference type="InterPro" id="IPR005119">
    <property type="entry name" value="LysR_subst-bd"/>
</dbReference>
<dbReference type="GO" id="GO:0043565">
    <property type="term" value="F:sequence-specific DNA binding"/>
    <property type="evidence" value="ECO:0007669"/>
    <property type="project" value="TreeGrafter"/>
</dbReference>
<keyword evidence="4" id="KW-0804">Transcription</keyword>
<dbReference type="Pfam" id="PF03466">
    <property type="entry name" value="LysR_substrate"/>
    <property type="match status" value="1"/>
</dbReference>
<proteinExistence type="inferred from homology"/>
<evidence type="ECO:0000256" key="1">
    <source>
        <dbReference type="ARBA" id="ARBA00009437"/>
    </source>
</evidence>
<dbReference type="GO" id="GO:0003700">
    <property type="term" value="F:DNA-binding transcription factor activity"/>
    <property type="evidence" value="ECO:0007669"/>
    <property type="project" value="InterPro"/>
</dbReference>
<evidence type="ECO:0000256" key="4">
    <source>
        <dbReference type="ARBA" id="ARBA00023163"/>
    </source>
</evidence>
<protein>
    <recommendedName>
        <fullName evidence="5">HTH lysR-type domain-containing protein</fullName>
    </recommendedName>
</protein>
<accession>A0A261S0S1</accession>
<dbReference type="Gene3D" id="1.10.10.10">
    <property type="entry name" value="Winged helix-like DNA-binding domain superfamily/Winged helix DNA-binding domain"/>
    <property type="match status" value="1"/>
</dbReference>
<dbReference type="Proteomes" id="UP000216020">
    <property type="component" value="Unassembled WGS sequence"/>
</dbReference>
<sequence length="372" mass="40779">MRQWPSCPSKGKAPRHATIWHGYCIVFLSTRNEAAASRRFVNMEASMEQALLSHTAEVGASTDQRPLNLRHIEIFRAIMLSGSICSAGKILHVSQPALSRTLALAESRLGYPLFERTKRRLVPTPEARRLYAEIEDVYERMRGINSLAANLAQGSMAVLKIATSSCFEQTLLPLALTSLQSHVRNLRALTRTFKAAEVAHELLSGNVDLGISLTPIEHPRLATQQVGEDKVVCVMPRTSPLRYKAVIRAEDFLSHPWIGYPPQAPLGKTLRRFLGSHADAVCAIEADTPVAASAYAKNGLGSAIVNAASLPPEIRERTIIRPLDEDPRIGIWASHSNLTPPSVACQKLIAAIRCLAKEQLQKDVAARVPDEA</sequence>
<dbReference type="InterPro" id="IPR036390">
    <property type="entry name" value="WH_DNA-bd_sf"/>
</dbReference>
<dbReference type="GO" id="GO:0010628">
    <property type="term" value="P:positive regulation of gene expression"/>
    <property type="evidence" value="ECO:0007669"/>
    <property type="project" value="TreeGrafter"/>
</dbReference>
<keyword evidence="7" id="KW-1185">Reference proteome</keyword>
<dbReference type="PROSITE" id="PS50931">
    <property type="entry name" value="HTH_LYSR"/>
    <property type="match status" value="1"/>
</dbReference>
<reference evidence="7" key="1">
    <citation type="submission" date="2017-05" db="EMBL/GenBank/DDBJ databases">
        <title>Complete and WGS of Bordetella genogroups.</title>
        <authorList>
            <person name="Spilker T."/>
            <person name="Lipuma J."/>
        </authorList>
    </citation>
    <scope>NUCLEOTIDE SEQUENCE [LARGE SCALE GENOMIC DNA]</scope>
    <source>
        <strain evidence="7">AU16122</strain>
    </source>
</reference>
<dbReference type="OrthoDB" id="8677583at2"/>
<evidence type="ECO:0000256" key="3">
    <source>
        <dbReference type="ARBA" id="ARBA00023125"/>
    </source>
</evidence>
<name>A0A261S0S1_9BORD</name>